<evidence type="ECO:0000313" key="3">
    <source>
        <dbReference type="Proteomes" id="UP000192801"/>
    </source>
</evidence>
<dbReference type="InterPro" id="IPR000620">
    <property type="entry name" value="EamA_dom"/>
</dbReference>
<dbReference type="Pfam" id="PF00892">
    <property type="entry name" value="EamA"/>
    <property type="match status" value="2"/>
</dbReference>
<dbReference type="RefSeq" id="WP_083032727.1">
    <property type="nucleotide sequence ID" value="NZ_AP022618.1"/>
</dbReference>
<dbReference type="PANTHER" id="PTHR22911">
    <property type="entry name" value="ACYL-MALONYL CONDENSING ENZYME-RELATED"/>
    <property type="match status" value="1"/>
</dbReference>
<dbReference type="AlphaFoldDB" id="A0A1X0D1Q3"/>
<dbReference type="STRING" id="444597.BST26_17365"/>
<dbReference type="Proteomes" id="UP000192801">
    <property type="component" value="Unassembled WGS sequence"/>
</dbReference>
<accession>A0A1X0D1Q3</accession>
<keyword evidence="3" id="KW-1185">Reference proteome</keyword>
<evidence type="ECO:0000256" key="1">
    <source>
        <dbReference type="ARBA" id="ARBA00007362"/>
    </source>
</evidence>
<protein>
    <submittedName>
        <fullName evidence="2">EamA family transporter</fullName>
    </submittedName>
</protein>
<dbReference type="GO" id="GO:0016020">
    <property type="term" value="C:membrane"/>
    <property type="evidence" value="ECO:0007669"/>
    <property type="project" value="InterPro"/>
</dbReference>
<proteinExistence type="inferred from homology"/>
<dbReference type="PANTHER" id="PTHR22911:SF79">
    <property type="entry name" value="MOBA-LIKE NTP TRANSFERASE DOMAIN-CONTAINING PROTEIN"/>
    <property type="match status" value="1"/>
</dbReference>
<organism evidence="2 3">
    <name type="scientific">Mycolicibacterium insubricum</name>
    <dbReference type="NCBI Taxonomy" id="444597"/>
    <lineage>
        <taxon>Bacteria</taxon>
        <taxon>Bacillati</taxon>
        <taxon>Actinomycetota</taxon>
        <taxon>Actinomycetes</taxon>
        <taxon>Mycobacteriales</taxon>
        <taxon>Mycobacteriaceae</taxon>
        <taxon>Mycolicibacterium</taxon>
    </lineage>
</organism>
<comment type="caution">
    <text evidence="2">The sequence shown here is derived from an EMBL/GenBank/DDBJ whole genome shotgun (WGS) entry which is preliminary data.</text>
</comment>
<dbReference type="SUPFAM" id="SSF103481">
    <property type="entry name" value="Multidrug resistance efflux transporter EmrE"/>
    <property type="match status" value="2"/>
</dbReference>
<dbReference type="EMBL" id="MVHS01000052">
    <property type="protein sequence ID" value="ORA66346.1"/>
    <property type="molecule type" value="Genomic_DNA"/>
</dbReference>
<dbReference type="OrthoDB" id="154915at2"/>
<gene>
    <name evidence="2" type="ORF">BST26_17365</name>
</gene>
<comment type="similarity">
    <text evidence="1">Belongs to the EamA transporter family.</text>
</comment>
<evidence type="ECO:0000313" key="2">
    <source>
        <dbReference type="EMBL" id="ORA66346.1"/>
    </source>
</evidence>
<name>A0A1X0D1Q3_9MYCO</name>
<dbReference type="InterPro" id="IPR037185">
    <property type="entry name" value="EmrE-like"/>
</dbReference>
<reference evidence="2 3" key="1">
    <citation type="submission" date="2016-12" db="EMBL/GenBank/DDBJ databases">
        <title>The new phylogeny of genus Mycobacterium.</title>
        <authorList>
            <person name="Tortoli E."/>
            <person name="Trovato A."/>
            <person name="Cirillo D.M."/>
        </authorList>
    </citation>
    <scope>NUCLEOTIDE SEQUENCE [LARGE SCALE GENOMIC DNA]</scope>
    <source>
        <strain evidence="2 3">DSM 45130</strain>
    </source>
</reference>
<sequence length="336" mass="34489">MLQRIAPADRFRLGATFALLSALCFGVSGSFARSLLDAGWSPSAAVAARLAGGAVALTVVCAFVNRGWLREVGKHAGTVLTYGLIPIAGAQLCYYNAVQHLSVAVALLLEYTSPVLVTAWLWLSTRRRPSNRTLAGVGMAVAGIVVVLDVAHGARINGVGIAWGLAAAVCAACYFMMGDISETTADDGTPLRPLTLATGGLWVGAAAVLALGGSGLMPLRFTGNDVVLAGATMSPLVSVLTLALVACAAAYALGIIGIALLKPGFASLLGLTEVLFAVAWAWLLVGETISWVQGIGGLVVLAGLALARSGDPEPRVLLVDHHGKLQPDRLTSEGAR</sequence>